<sequence length="591" mass="65502">MLKAYMEKVFLGNLFYLLSLTIFLLNLSSPVWAGEGGAKQTLSLAGNVYIFGKILDSHKEPVAQAEISVFVNGKPYHFDSKHEISKIYTELDGSFYLALDIPKEKFQQSKIKLKIYKSAYKTQEVYLSPKDFAIKNGEYYTKVKVVLERTLNPAFWIATVVFFLAYILISFELLHRTLAAMLGAAIMLAISYTIGTFNPDYHIISYESAIKAIDMNVIFLLMGMMIIIGVLKNTGVFQWCAYKCYQLSRGNVFLLSIILMVFTAVSSAFLDNVTTMLLLTPVTIEIALALRINPLSLLIPEILASNVGGTATLIGDPPNIMIGSYAKLTFLQFVENLAPVCLISLLVLFVYNRFVFQSEYNKSKIDNVEAFIEKLRQEYQITDKTLLTFGLLIMGIVILMFLLHGVLHMEVSIAALFGASILFAYSAVTKKVDIAHLVEKDIEWLTLLFFIFLFILVGAVESVGLLDMVADGVLNLSQGNLTIAICLILWVSAIMSAFVDNIPFTATMLPITAYLTKVIPGAESGVLWWALALGACFGGNGTIIGASANVVTLGIAEAAGYRITFFNFMKKAGPYTILTIILANIWLLLFF</sequence>
<dbReference type="KEGG" id="tid:Thein_0330"/>
<dbReference type="PRINTS" id="PR00758">
    <property type="entry name" value="ARSENICPUMP"/>
</dbReference>
<keyword evidence="11" id="KW-1185">Reference proteome</keyword>
<dbReference type="STRING" id="667014.Thein_0330"/>
<feature type="transmembrane region" description="Helical" evidence="8">
    <location>
        <begin position="442"/>
        <end position="460"/>
    </location>
</feature>
<comment type="subcellular location">
    <subcellularLocation>
        <location evidence="1">Cell membrane</location>
        <topology evidence="1">Multi-pass membrane protein</topology>
    </subcellularLocation>
</comment>
<feature type="transmembrane region" description="Helical" evidence="8">
    <location>
        <begin position="572"/>
        <end position="590"/>
    </location>
</feature>
<dbReference type="InParanoid" id="F8AA77"/>
<evidence type="ECO:0000256" key="6">
    <source>
        <dbReference type="ARBA" id="ARBA00022989"/>
    </source>
</evidence>
<dbReference type="PATRIC" id="fig|667014.3.peg.341"/>
<comment type="similarity">
    <text evidence="2">Belongs to the CitM (TC 2.A.11) transporter family.</text>
</comment>
<evidence type="ECO:0000256" key="3">
    <source>
        <dbReference type="ARBA" id="ARBA00022448"/>
    </source>
</evidence>
<protein>
    <submittedName>
        <fullName evidence="10">Citrate transporter</fullName>
    </submittedName>
</protein>
<dbReference type="PaxDb" id="667014-Thein_0330"/>
<evidence type="ECO:0000256" key="5">
    <source>
        <dbReference type="ARBA" id="ARBA00022692"/>
    </source>
</evidence>
<dbReference type="Pfam" id="PF03600">
    <property type="entry name" value="CitMHS"/>
    <property type="match status" value="1"/>
</dbReference>
<evidence type="ECO:0000256" key="2">
    <source>
        <dbReference type="ARBA" id="ARBA00009843"/>
    </source>
</evidence>
<feature type="domain" description="Citrate transporter-like" evidence="9">
    <location>
        <begin position="166"/>
        <end position="534"/>
    </location>
</feature>
<dbReference type="eggNOG" id="COG1055">
    <property type="taxonomic scope" value="Bacteria"/>
</dbReference>
<dbReference type="InterPro" id="IPR004680">
    <property type="entry name" value="Cit_transptr-like_dom"/>
</dbReference>
<dbReference type="PANTHER" id="PTHR43568">
    <property type="entry name" value="P PROTEIN"/>
    <property type="match status" value="1"/>
</dbReference>
<evidence type="ECO:0000256" key="7">
    <source>
        <dbReference type="ARBA" id="ARBA00023136"/>
    </source>
</evidence>
<dbReference type="PANTHER" id="PTHR43568:SF1">
    <property type="entry name" value="P PROTEIN"/>
    <property type="match status" value="1"/>
</dbReference>
<feature type="transmembrane region" description="Helical" evidence="8">
    <location>
        <begin position="209"/>
        <end position="231"/>
    </location>
</feature>
<dbReference type="InterPro" id="IPR000802">
    <property type="entry name" value="Arsenical_pump_ArsB"/>
</dbReference>
<keyword evidence="3" id="KW-0813">Transport</keyword>
<dbReference type="CDD" id="cd01116">
    <property type="entry name" value="P_permease"/>
    <property type="match status" value="1"/>
</dbReference>
<gene>
    <name evidence="10" type="ordered locus">Thein_0330</name>
</gene>
<feature type="transmembrane region" description="Helical" evidence="8">
    <location>
        <begin position="413"/>
        <end position="430"/>
    </location>
</feature>
<dbReference type="Proteomes" id="UP000006793">
    <property type="component" value="Chromosome"/>
</dbReference>
<name>F8AA77_THEID</name>
<evidence type="ECO:0000256" key="4">
    <source>
        <dbReference type="ARBA" id="ARBA00022475"/>
    </source>
</evidence>
<feature type="transmembrane region" description="Helical" evidence="8">
    <location>
        <begin position="154"/>
        <end position="171"/>
    </location>
</feature>
<dbReference type="GO" id="GO:0005886">
    <property type="term" value="C:plasma membrane"/>
    <property type="evidence" value="ECO:0007669"/>
    <property type="project" value="UniProtKB-SubCell"/>
</dbReference>
<feature type="transmembrane region" description="Helical" evidence="8">
    <location>
        <begin position="386"/>
        <end position="407"/>
    </location>
</feature>
<feature type="transmembrane region" description="Helical" evidence="8">
    <location>
        <begin position="337"/>
        <end position="356"/>
    </location>
</feature>
<evidence type="ECO:0000313" key="11">
    <source>
        <dbReference type="Proteomes" id="UP000006793"/>
    </source>
</evidence>
<proteinExistence type="inferred from homology"/>
<reference evidence="11" key="1">
    <citation type="submission" date="2011-04" db="EMBL/GenBank/DDBJ databases">
        <title>The complete genome of Thermodesulfatator indicus DSM 15286.</title>
        <authorList>
            <person name="Lucas S."/>
            <person name="Copeland A."/>
            <person name="Lapidus A."/>
            <person name="Bruce D."/>
            <person name="Goodwin L."/>
            <person name="Pitluck S."/>
            <person name="Peters L."/>
            <person name="Kyrpides N."/>
            <person name="Mavromatis K."/>
            <person name="Pagani I."/>
            <person name="Ivanova N."/>
            <person name="Saunders L."/>
            <person name="Detter J.C."/>
            <person name="Tapia R."/>
            <person name="Han C."/>
            <person name="Land M."/>
            <person name="Hauser L."/>
            <person name="Markowitz V."/>
            <person name="Cheng J.-F."/>
            <person name="Hugenholtz P."/>
            <person name="Woyke T."/>
            <person name="Wu D."/>
            <person name="Spring S."/>
            <person name="Schroeder M."/>
            <person name="Brambilla E."/>
            <person name="Klenk H.-P."/>
            <person name="Eisen J.A."/>
        </authorList>
    </citation>
    <scope>NUCLEOTIDE SEQUENCE [LARGE SCALE GENOMIC DNA]</scope>
    <source>
        <strain evidence="11">DSM 15286 / JCM 11887 / CIR29812</strain>
    </source>
</reference>
<evidence type="ECO:0000256" key="8">
    <source>
        <dbReference type="SAM" id="Phobius"/>
    </source>
</evidence>
<feature type="transmembrane region" description="Helical" evidence="8">
    <location>
        <begin position="252"/>
        <end position="270"/>
    </location>
</feature>
<organism evidence="10 11">
    <name type="scientific">Thermodesulfatator indicus (strain DSM 15286 / JCM 11887 / CIR29812)</name>
    <dbReference type="NCBI Taxonomy" id="667014"/>
    <lineage>
        <taxon>Bacteria</taxon>
        <taxon>Pseudomonadati</taxon>
        <taxon>Thermodesulfobacteriota</taxon>
        <taxon>Thermodesulfobacteria</taxon>
        <taxon>Thermodesulfobacteriales</taxon>
        <taxon>Thermodesulfatatoraceae</taxon>
        <taxon>Thermodesulfatator</taxon>
    </lineage>
</organism>
<keyword evidence="6 8" id="KW-1133">Transmembrane helix</keyword>
<keyword evidence="7 8" id="KW-0472">Membrane</keyword>
<accession>F8AA77</accession>
<dbReference type="HOGENOM" id="CLU_011920_4_0_0"/>
<reference evidence="10 11" key="2">
    <citation type="journal article" date="2012" name="Stand. Genomic Sci.">
        <title>Complete genome sequence of the thermophilic sulfate-reducing ocean bacterium Thermodesulfatator indicus type strain (CIR29812(T)).</title>
        <authorList>
            <person name="Anderson I."/>
            <person name="Saunders E."/>
            <person name="Lapidus A."/>
            <person name="Nolan M."/>
            <person name="Lucas S."/>
            <person name="Tice H."/>
            <person name="Del Rio T.G."/>
            <person name="Cheng J.F."/>
            <person name="Han C."/>
            <person name="Tapia R."/>
            <person name="Goodwin L.A."/>
            <person name="Pitluck S."/>
            <person name="Liolios K."/>
            <person name="Mavromatis K."/>
            <person name="Pagani I."/>
            <person name="Ivanova N."/>
            <person name="Mikhailova N."/>
            <person name="Pati A."/>
            <person name="Chen A."/>
            <person name="Palaniappan K."/>
            <person name="Land M."/>
            <person name="Hauser L."/>
            <person name="Jeffries C.D."/>
            <person name="Chang Y.J."/>
            <person name="Brambilla E.M."/>
            <person name="Rohde M."/>
            <person name="Spring S."/>
            <person name="Goker M."/>
            <person name="Detter J.C."/>
            <person name="Woyke T."/>
            <person name="Bristow J."/>
            <person name="Eisen J.A."/>
            <person name="Markowitz V."/>
            <person name="Hugenholtz P."/>
            <person name="Kyrpides N.C."/>
            <person name="Klenk H.P."/>
        </authorList>
    </citation>
    <scope>NUCLEOTIDE SEQUENCE [LARGE SCALE GENOMIC DNA]</scope>
    <source>
        <strain evidence="11">DSM 15286 / JCM 11887 / CIR29812</strain>
    </source>
</reference>
<evidence type="ECO:0000259" key="9">
    <source>
        <dbReference type="Pfam" id="PF03600"/>
    </source>
</evidence>
<evidence type="ECO:0000256" key="1">
    <source>
        <dbReference type="ARBA" id="ARBA00004651"/>
    </source>
</evidence>
<dbReference type="GO" id="GO:0015105">
    <property type="term" value="F:arsenite transmembrane transporter activity"/>
    <property type="evidence" value="ECO:0007669"/>
    <property type="project" value="InterPro"/>
</dbReference>
<dbReference type="InterPro" id="IPR051475">
    <property type="entry name" value="Diverse_Ion_Transporter"/>
</dbReference>
<dbReference type="FunCoup" id="F8AA77">
    <property type="interactions" value="91"/>
</dbReference>
<evidence type="ECO:0000313" key="10">
    <source>
        <dbReference type="EMBL" id="AEH44213.1"/>
    </source>
</evidence>
<dbReference type="EMBL" id="CP002683">
    <property type="protein sequence ID" value="AEH44213.1"/>
    <property type="molecule type" value="Genomic_DNA"/>
</dbReference>
<dbReference type="RefSeq" id="WP_013906959.1">
    <property type="nucleotide sequence ID" value="NC_015681.1"/>
</dbReference>
<keyword evidence="5 8" id="KW-0812">Transmembrane</keyword>
<feature type="transmembrane region" description="Helical" evidence="8">
    <location>
        <begin position="480"/>
        <end position="499"/>
    </location>
</feature>
<keyword evidence="4" id="KW-1003">Cell membrane</keyword>
<dbReference type="AlphaFoldDB" id="F8AA77"/>
<feature type="transmembrane region" description="Helical" evidence="8">
    <location>
        <begin position="178"/>
        <end position="197"/>
    </location>
</feature>